<evidence type="ECO:0000256" key="3">
    <source>
        <dbReference type="ARBA" id="ARBA00022840"/>
    </source>
</evidence>
<dbReference type="OrthoDB" id="24644at2157"/>
<keyword evidence="1" id="KW-0813">Transport</keyword>
<dbReference type="Proteomes" id="UP000681041">
    <property type="component" value="Chromosome"/>
</dbReference>
<dbReference type="SUPFAM" id="SSF52540">
    <property type="entry name" value="P-loop containing nucleoside triphosphate hydrolases"/>
    <property type="match status" value="1"/>
</dbReference>
<dbReference type="AlphaFoldDB" id="A0A8T8K693"/>
<dbReference type="CDD" id="cd03214">
    <property type="entry name" value="ABC_Iron-Siderophores_B12_Hemin"/>
    <property type="match status" value="1"/>
</dbReference>
<proteinExistence type="predicted"/>
<feature type="domain" description="ABC transporter" evidence="4">
    <location>
        <begin position="5"/>
        <end position="241"/>
    </location>
</feature>
<evidence type="ECO:0000256" key="2">
    <source>
        <dbReference type="ARBA" id="ARBA00022741"/>
    </source>
</evidence>
<dbReference type="PANTHER" id="PTHR42734">
    <property type="entry name" value="METAL TRANSPORT SYSTEM ATP-BINDING PROTEIN TM_0124-RELATED"/>
    <property type="match status" value="1"/>
</dbReference>
<dbReference type="InterPro" id="IPR027417">
    <property type="entry name" value="P-loop_NTPase"/>
</dbReference>
<dbReference type="FunFam" id="3.40.50.300:FF:000134">
    <property type="entry name" value="Iron-enterobactin ABC transporter ATP-binding protein"/>
    <property type="match status" value="1"/>
</dbReference>
<dbReference type="PROSITE" id="PS50893">
    <property type="entry name" value="ABC_TRANSPORTER_2"/>
    <property type="match status" value="1"/>
</dbReference>
<dbReference type="InterPro" id="IPR017871">
    <property type="entry name" value="ABC_transporter-like_CS"/>
</dbReference>
<dbReference type="PANTHER" id="PTHR42734:SF19">
    <property type="entry name" value="IRON COMPOUNDS ABC TRANSPORTER, ATP-BINDING PROTEIN"/>
    <property type="match status" value="1"/>
</dbReference>
<dbReference type="RefSeq" id="WP_211532504.1">
    <property type="nucleotide sequence ID" value="NZ_CP058560.1"/>
</dbReference>
<reference evidence="5" key="1">
    <citation type="submission" date="2020-07" db="EMBL/GenBank/DDBJ databases">
        <title>Methanobacterium. sp. MethCan genome.</title>
        <authorList>
            <person name="Postec A."/>
            <person name="Quemeneur M."/>
        </authorList>
    </citation>
    <scope>NUCLEOTIDE SEQUENCE</scope>
    <source>
        <strain evidence="5">MethCAN</strain>
    </source>
</reference>
<dbReference type="EMBL" id="CP058560">
    <property type="protein sequence ID" value="QUH23547.1"/>
    <property type="molecule type" value="Genomic_DNA"/>
</dbReference>
<gene>
    <name evidence="5" type="ORF">HYG87_07120</name>
</gene>
<dbReference type="InterPro" id="IPR050153">
    <property type="entry name" value="Metal_Ion_Import_ABC"/>
</dbReference>
<name>A0A8T8K693_9EURY</name>
<dbReference type="GO" id="GO:0005524">
    <property type="term" value="F:ATP binding"/>
    <property type="evidence" value="ECO:0007669"/>
    <property type="project" value="UniProtKB-KW"/>
</dbReference>
<dbReference type="GeneID" id="64820523"/>
<dbReference type="Pfam" id="PF00005">
    <property type="entry name" value="ABC_tran"/>
    <property type="match status" value="1"/>
</dbReference>
<keyword evidence="6" id="KW-1185">Reference proteome</keyword>
<sequence>MSYLLEMIEGTFSYNKQENIFEKISFKLKKGDVLCILGANGAGKTTLLKCLNGLIRLDSGKVALNGINIQGLKASTIAKSMGYIPQMHNSTFPFTVLDVVLMGRAPHIDTFSSPSTRDIKIAKKSLKDLKIYHMKDKAYTEISGGEQQLVFIARVLAQEPEVLILDEPTSHLDFGNQIRTLSIIDQLAKKGLSIIMSSHFPDHAFLSAKKVALMKGKSLIDMGSPEKVINEKNMKKVYGIDVKIIDIMDRKACIALK</sequence>
<evidence type="ECO:0000313" key="5">
    <source>
        <dbReference type="EMBL" id="QUH23547.1"/>
    </source>
</evidence>
<protein>
    <submittedName>
        <fullName evidence="5">ABC transporter ATP-binding protein</fullName>
    </submittedName>
</protein>
<dbReference type="PROSITE" id="PS00211">
    <property type="entry name" value="ABC_TRANSPORTER_1"/>
    <property type="match status" value="1"/>
</dbReference>
<dbReference type="Gene3D" id="3.40.50.300">
    <property type="entry name" value="P-loop containing nucleotide triphosphate hydrolases"/>
    <property type="match status" value="1"/>
</dbReference>
<evidence type="ECO:0000259" key="4">
    <source>
        <dbReference type="PROSITE" id="PS50893"/>
    </source>
</evidence>
<dbReference type="GO" id="GO:0016887">
    <property type="term" value="F:ATP hydrolysis activity"/>
    <property type="evidence" value="ECO:0007669"/>
    <property type="project" value="InterPro"/>
</dbReference>
<accession>A0A8T8K693</accession>
<organism evidence="5 6">
    <name type="scientific">Methanobacterium alkalithermotolerans</name>
    <dbReference type="NCBI Taxonomy" id="2731220"/>
    <lineage>
        <taxon>Archaea</taxon>
        <taxon>Methanobacteriati</taxon>
        <taxon>Methanobacteriota</taxon>
        <taxon>Methanomada group</taxon>
        <taxon>Methanobacteria</taxon>
        <taxon>Methanobacteriales</taxon>
        <taxon>Methanobacteriaceae</taxon>
        <taxon>Methanobacterium</taxon>
    </lineage>
</organism>
<evidence type="ECO:0000313" key="6">
    <source>
        <dbReference type="Proteomes" id="UP000681041"/>
    </source>
</evidence>
<evidence type="ECO:0000256" key="1">
    <source>
        <dbReference type="ARBA" id="ARBA00022448"/>
    </source>
</evidence>
<dbReference type="SMART" id="SM00382">
    <property type="entry name" value="AAA"/>
    <property type="match status" value="1"/>
</dbReference>
<dbReference type="KEGG" id="meme:HYG87_07120"/>
<keyword evidence="3 5" id="KW-0067">ATP-binding</keyword>
<dbReference type="InterPro" id="IPR003593">
    <property type="entry name" value="AAA+_ATPase"/>
</dbReference>
<keyword evidence="2" id="KW-0547">Nucleotide-binding</keyword>
<dbReference type="InterPro" id="IPR003439">
    <property type="entry name" value="ABC_transporter-like_ATP-bd"/>
</dbReference>